<feature type="chain" id="PRO_5013115093" evidence="4">
    <location>
        <begin position="20"/>
        <end position="178"/>
    </location>
</feature>
<keyword evidence="7" id="KW-1185">Reference proteome</keyword>
<evidence type="ECO:0000256" key="3">
    <source>
        <dbReference type="ARBA" id="ARBA00022801"/>
    </source>
</evidence>
<dbReference type="RefSeq" id="WP_079645725.1">
    <property type="nucleotide sequence ID" value="NZ_FUZF01000026.1"/>
</dbReference>
<gene>
    <name evidence="6" type="ORF">SAMN05660841_04086</name>
</gene>
<keyword evidence="1" id="KW-0540">Nuclease</keyword>
<dbReference type="EMBL" id="FUZF01000026">
    <property type="protein sequence ID" value="SKC08037.1"/>
    <property type="molecule type" value="Genomic_DNA"/>
</dbReference>
<dbReference type="GO" id="GO:0016787">
    <property type="term" value="F:hydrolase activity"/>
    <property type="evidence" value="ECO:0007669"/>
    <property type="project" value="UniProtKB-KW"/>
</dbReference>
<evidence type="ECO:0000313" key="7">
    <source>
        <dbReference type="Proteomes" id="UP000190150"/>
    </source>
</evidence>
<reference evidence="7" key="1">
    <citation type="submission" date="2017-02" db="EMBL/GenBank/DDBJ databases">
        <authorList>
            <person name="Varghese N."/>
            <person name="Submissions S."/>
        </authorList>
    </citation>
    <scope>NUCLEOTIDE SEQUENCE [LARGE SCALE GENOMIC DNA]</scope>
    <source>
        <strain evidence="7">DSM 24091</strain>
    </source>
</reference>
<evidence type="ECO:0000313" key="6">
    <source>
        <dbReference type="EMBL" id="SKC08037.1"/>
    </source>
</evidence>
<proteinExistence type="predicted"/>
<sequence length="178" mass="20250">MCKIKVFAFFAIFSSLSLSCELKQLSSVYDSQYSPGTYSGDGYRIVKLVDGDTFWVEDGDSHRIKVRLIGIDAPEARNAFKKKKHPFGAESKAYLGKMVENSPYINLTFDVDRTDAYGRTLAYAFLPDGTMINERMVRDGYAILMTYPPNIKYEQKLRDAQKKARESNLGIWAIPVFE</sequence>
<dbReference type="PANTHER" id="PTHR12302">
    <property type="entry name" value="EBNA2 BINDING PROTEIN P100"/>
    <property type="match status" value="1"/>
</dbReference>
<keyword evidence="4" id="KW-0732">Signal</keyword>
<dbReference type="SUPFAM" id="SSF50199">
    <property type="entry name" value="Staphylococcal nuclease"/>
    <property type="match status" value="1"/>
</dbReference>
<keyword evidence="3" id="KW-0378">Hydrolase</keyword>
<evidence type="ECO:0000256" key="2">
    <source>
        <dbReference type="ARBA" id="ARBA00022759"/>
    </source>
</evidence>
<evidence type="ECO:0000259" key="5">
    <source>
        <dbReference type="PROSITE" id="PS50830"/>
    </source>
</evidence>
<protein>
    <submittedName>
        <fullName evidence="6">Micrococcal nuclease</fullName>
    </submittedName>
</protein>
<dbReference type="GO" id="GO:0004519">
    <property type="term" value="F:endonuclease activity"/>
    <property type="evidence" value="ECO:0007669"/>
    <property type="project" value="UniProtKB-KW"/>
</dbReference>
<dbReference type="STRING" id="1513896.SAMN05660841_04086"/>
<dbReference type="InterPro" id="IPR035437">
    <property type="entry name" value="SNase_OB-fold_sf"/>
</dbReference>
<dbReference type="InterPro" id="IPR016071">
    <property type="entry name" value="Staphylococal_nuclease_OB-fold"/>
</dbReference>
<dbReference type="SMART" id="SM00318">
    <property type="entry name" value="SNc"/>
    <property type="match status" value="1"/>
</dbReference>
<feature type="signal peptide" evidence="4">
    <location>
        <begin position="1"/>
        <end position="19"/>
    </location>
</feature>
<dbReference type="Gene3D" id="2.40.50.90">
    <property type="match status" value="1"/>
</dbReference>
<evidence type="ECO:0000256" key="4">
    <source>
        <dbReference type="SAM" id="SignalP"/>
    </source>
</evidence>
<dbReference type="PROSITE" id="PS50830">
    <property type="entry name" value="TNASE_3"/>
    <property type="match status" value="1"/>
</dbReference>
<dbReference type="PANTHER" id="PTHR12302:SF3">
    <property type="entry name" value="SERINE_THREONINE-PROTEIN KINASE 31"/>
    <property type="match status" value="1"/>
</dbReference>
<organism evidence="6 7">
    <name type="scientific">Sphingobacterium nematocida</name>
    <dbReference type="NCBI Taxonomy" id="1513896"/>
    <lineage>
        <taxon>Bacteria</taxon>
        <taxon>Pseudomonadati</taxon>
        <taxon>Bacteroidota</taxon>
        <taxon>Sphingobacteriia</taxon>
        <taxon>Sphingobacteriales</taxon>
        <taxon>Sphingobacteriaceae</taxon>
        <taxon>Sphingobacterium</taxon>
    </lineage>
</organism>
<dbReference type="OrthoDB" id="4376109at2"/>
<keyword evidence="2" id="KW-0255">Endonuclease</keyword>
<dbReference type="Pfam" id="PF00565">
    <property type="entry name" value="SNase"/>
    <property type="match status" value="1"/>
</dbReference>
<feature type="domain" description="TNase-like" evidence="5">
    <location>
        <begin position="44"/>
        <end position="174"/>
    </location>
</feature>
<evidence type="ECO:0000256" key="1">
    <source>
        <dbReference type="ARBA" id="ARBA00022722"/>
    </source>
</evidence>
<name>A0A1T5GI81_9SPHI</name>
<dbReference type="Proteomes" id="UP000190150">
    <property type="component" value="Unassembled WGS sequence"/>
</dbReference>
<dbReference type="AlphaFoldDB" id="A0A1T5GI81"/>
<accession>A0A1T5GI81</accession>
<dbReference type="PROSITE" id="PS51257">
    <property type="entry name" value="PROKAR_LIPOPROTEIN"/>
    <property type="match status" value="1"/>
</dbReference>